<protein>
    <submittedName>
        <fullName evidence="9">Zinc carboxypeptidase</fullName>
    </submittedName>
</protein>
<comment type="cofactor">
    <cofactor evidence="1">
        <name>Zn(2+)</name>
        <dbReference type="ChEBI" id="CHEBI:29105"/>
    </cofactor>
</comment>
<evidence type="ECO:0000256" key="1">
    <source>
        <dbReference type="ARBA" id="ARBA00001947"/>
    </source>
</evidence>
<evidence type="ECO:0000256" key="6">
    <source>
        <dbReference type="ARBA" id="ARBA00022833"/>
    </source>
</evidence>
<evidence type="ECO:0000259" key="8">
    <source>
        <dbReference type="Pfam" id="PF00246"/>
    </source>
</evidence>
<feature type="domain" description="Peptidase M14" evidence="8">
    <location>
        <begin position="39"/>
        <end position="255"/>
    </location>
</feature>
<keyword evidence="10" id="KW-1185">Reference proteome</keyword>
<evidence type="ECO:0000256" key="3">
    <source>
        <dbReference type="ARBA" id="ARBA00022670"/>
    </source>
</evidence>
<keyword evidence="7" id="KW-0482">Metalloprotease</keyword>
<evidence type="ECO:0000256" key="5">
    <source>
        <dbReference type="ARBA" id="ARBA00022801"/>
    </source>
</evidence>
<sequence>MPRPELPLLSDLEQLIRRAAGQVDARVVCEAQAGPARLPVYAITLGNPDPAVPAIGFFGGVHGLERIGAEVVIEYLRSLITRLRWDGLLHRQLESLRMVFMPLVNPAGVWRSTRANGRGVDLMRNAPVEALEQVPFLLGGQRLTRWLPWYRGPRGAAMEAESAALCEVVERELLPRRFSLSLDCHSGFGLRDRIWFPFAHTAEPIRHLPEVHALKEIFDQAHAHHSYVFEPQSLSYLTHGDLWDYLYLRAGSAPDRVFLPLTLEMGSWLWVKKNPRQLFSRHGMFNPGKAHRQQRVLRRHMAWLDFMARAAASCALWLPDPAARAHHYEIAMRDWYGAHTAAGAA</sequence>
<evidence type="ECO:0000313" key="10">
    <source>
        <dbReference type="Proteomes" id="UP000663570"/>
    </source>
</evidence>
<dbReference type="InterPro" id="IPR057246">
    <property type="entry name" value="CARBOXYPEPT_ZN_1"/>
</dbReference>
<accession>A0ABX7M556</accession>
<dbReference type="Gene3D" id="3.40.630.10">
    <property type="entry name" value="Zn peptidases"/>
    <property type="match status" value="1"/>
</dbReference>
<dbReference type="PANTHER" id="PTHR11705:SF143">
    <property type="entry name" value="SLL0236 PROTEIN"/>
    <property type="match status" value="1"/>
</dbReference>
<keyword evidence="3" id="KW-0645">Protease</keyword>
<dbReference type="InterPro" id="IPR000834">
    <property type="entry name" value="Peptidase_M14"/>
</dbReference>
<comment type="similarity">
    <text evidence="2">Belongs to the peptidase M14 family.</text>
</comment>
<keyword evidence="5" id="KW-0378">Hydrolase</keyword>
<evidence type="ECO:0000256" key="4">
    <source>
        <dbReference type="ARBA" id="ARBA00022723"/>
    </source>
</evidence>
<evidence type="ECO:0000256" key="2">
    <source>
        <dbReference type="ARBA" id="ARBA00005988"/>
    </source>
</evidence>
<evidence type="ECO:0000313" key="9">
    <source>
        <dbReference type="EMBL" id="QSI76875.1"/>
    </source>
</evidence>
<name>A0ABX7M556_9RHOO</name>
<gene>
    <name evidence="9" type="ORF">JY500_20900</name>
</gene>
<keyword evidence="4" id="KW-0479">Metal-binding</keyword>
<organism evidence="9 10">
    <name type="scientific">Niveibacterium microcysteis</name>
    <dbReference type="NCBI Taxonomy" id="2811415"/>
    <lineage>
        <taxon>Bacteria</taxon>
        <taxon>Pseudomonadati</taxon>
        <taxon>Pseudomonadota</taxon>
        <taxon>Betaproteobacteria</taxon>
        <taxon>Rhodocyclales</taxon>
        <taxon>Rhodocyclaceae</taxon>
        <taxon>Niveibacterium</taxon>
    </lineage>
</organism>
<dbReference type="SUPFAM" id="SSF53187">
    <property type="entry name" value="Zn-dependent exopeptidases"/>
    <property type="match status" value="1"/>
</dbReference>
<dbReference type="PROSITE" id="PS00132">
    <property type="entry name" value="CARBOXYPEPT_ZN_1"/>
    <property type="match status" value="1"/>
</dbReference>
<keyword evidence="6" id="KW-0862">Zinc</keyword>
<dbReference type="GO" id="GO:0004180">
    <property type="term" value="F:carboxypeptidase activity"/>
    <property type="evidence" value="ECO:0007669"/>
    <property type="project" value="UniProtKB-KW"/>
</dbReference>
<dbReference type="RefSeq" id="WP_206254469.1">
    <property type="nucleotide sequence ID" value="NZ_CP071060.1"/>
</dbReference>
<dbReference type="Pfam" id="PF00246">
    <property type="entry name" value="Peptidase_M14"/>
    <property type="match status" value="1"/>
</dbReference>
<dbReference type="EMBL" id="CP071060">
    <property type="protein sequence ID" value="QSI76875.1"/>
    <property type="molecule type" value="Genomic_DNA"/>
</dbReference>
<dbReference type="PANTHER" id="PTHR11705">
    <property type="entry name" value="PROTEASE FAMILY M14 CARBOXYPEPTIDASE A,B"/>
    <property type="match status" value="1"/>
</dbReference>
<reference evidence="9 10" key="1">
    <citation type="submission" date="2021-02" db="EMBL/GenBank/DDBJ databases">
        <title>Niveibacterium changnyeongensis HC41.</title>
        <authorList>
            <person name="Kang M."/>
        </authorList>
    </citation>
    <scope>NUCLEOTIDE SEQUENCE [LARGE SCALE GENOMIC DNA]</scope>
    <source>
        <strain evidence="9 10">HC41</strain>
    </source>
</reference>
<dbReference type="Proteomes" id="UP000663570">
    <property type="component" value="Chromosome"/>
</dbReference>
<proteinExistence type="inferred from homology"/>
<evidence type="ECO:0000256" key="7">
    <source>
        <dbReference type="ARBA" id="ARBA00023049"/>
    </source>
</evidence>
<keyword evidence="9" id="KW-0121">Carboxypeptidase</keyword>